<feature type="compositionally biased region" description="Polar residues" evidence="7">
    <location>
        <begin position="488"/>
        <end position="498"/>
    </location>
</feature>
<evidence type="ECO:0000313" key="8">
    <source>
        <dbReference type="EMBL" id="KAK9820123.1"/>
    </source>
</evidence>
<evidence type="ECO:0000256" key="1">
    <source>
        <dbReference type="ARBA" id="ARBA00004906"/>
    </source>
</evidence>
<feature type="repeat" description="WD" evidence="6">
    <location>
        <begin position="100"/>
        <end position="141"/>
    </location>
</feature>
<dbReference type="AlphaFoldDB" id="A0AAW1QFK4"/>
<comment type="caution">
    <text evidence="8">The sequence shown here is derived from an EMBL/GenBank/DDBJ whole genome shotgun (WGS) entry which is preliminary data.</text>
</comment>
<keyword evidence="3" id="KW-0677">Repeat</keyword>
<feature type="repeat" description="WD" evidence="6">
    <location>
        <begin position="333"/>
        <end position="356"/>
    </location>
</feature>
<dbReference type="PROSITE" id="PS50294">
    <property type="entry name" value="WD_REPEATS_REGION"/>
    <property type="match status" value="3"/>
</dbReference>
<proteinExistence type="inferred from homology"/>
<sequence>MHSNNLCRSLQARQFTGRKVLGRPFLADLSCEAAGAGTILVNPSGVGAPPFAAKFSKTLLDCKLLAIADEEGNISIVDAGSPLPPSLFEENEELRPEAQWLAHRNAVFDLTWAKDDKLILTASGDQSIGLWNTADATCLGSCRGHDGSVKSISVQPNCEDVFASGARDGALMLWDTRTTARRCPRTDQSCYAPVLKVQDAHSNKALRRQSRVGSKHSVTSVLFLHQSFVLATAGAADGIVKFWDVRKMVTPTAELAPSSSRDPTLNAFTTIDAGNSGGRPHGITCLAQDPHGSGLIVSVSNHTHYMYDGLRPELPASRMFQGHSSGSFYIKTAFSPDGTHIVSGSSDRNVHIWQVDRPYQHPYMLAGHTHEVTAVAWCPTDFGLLATCGDDFMVKLWTIDRPWPPRQAMPCPKLPHQEQAGPSLFPCPAMPAPAAYAPTTPGAVAPQTAMRAANQNVDPLAGPAPAPEWPGFASTRGGGQMRTPFTPHTNLQTPQDPTVASALKRKAVSAGAKTQRSIRDFFAPPPGPGSARPAKQQKRDVM</sequence>
<feature type="region of interest" description="Disordered" evidence="7">
    <location>
        <begin position="488"/>
        <end position="542"/>
    </location>
</feature>
<dbReference type="PANTHER" id="PTHR22852:SF0">
    <property type="entry name" value="DENTICLELESS PROTEIN HOMOLOG"/>
    <property type="match status" value="1"/>
</dbReference>
<dbReference type="InterPro" id="IPR051865">
    <property type="entry name" value="WD-repeat_CDT2_adapter"/>
</dbReference>
<feature type="repeat" description="WD" evidence="6">
    <location>
        <begin position="365"/>
        <end position="400"/>
    </location>
</feature>
<dbReference type="SUPFAM" id="SSF50978">
    <property type="entry name" value="WD40 repeat-like"/>
    <property type="match status" value="1"/>
</dbReference>
<dbReference type="Pfam" id="PF00400">
    <property type="entry name" value="WD40"/>
    <property type="match status" value="5"/>
</dbReference>
<feature type="repeat" description="WD" evidence="6">
    <location>
        <begin position="142"/>
        <end position="178"/>
    </location>
</feature>
<dbReference type="PROSITE" id="PS50082">
    <property type="entry name" value="WD_REPEATS_2"/>
    <property type="match status" value="4"/>
</dbReference>
<reference evidence="8 9" key="1">
    <citation type="journal article" date="2024" name="Nat. Commun.">
        <title>Phylogenomics reveals the evolutionary origins of lichenization in chlorophyte algae.</title>
        <authorList>
            <person name="Puginier C."/>
            <person name="Libourel C."/>
            <person name="Otte J."/>
            <person name="Skaloud P."/>
            <person name="Haon M."/>
            <person name="Grisel S."/>
            <person name="Petersen M."/>
            <person name="Berrin J.G."/>
            <person name="Delaux P.M."/>
            <person name="Dal Grande F."/>
            <person name="Keller J."/>
        </authorList>
    </citation>
    <scope>NUCLEOTIDE SEQUENCE [LARGE SCALE GENOMIC DNA]</scope>
    <source>
        <strain evidence="8 9">SAG 2043</strain>
    </source>
</reference>
<evidence type="ECO:0000256" key="5">
    <source>
        <dbReference type="ARBA" id="ARBA00038344"/>
    </source>
</evidence>
<dbReference type="InterPro" id="IPR036322">
    <property type="entry name" value="WD40_repeat_dom_sf"/>
</dbReference>
<dbReference type="InterPro" id="IPR001680">
    <property type="entry name" value="WD40_rpt"/>
</dbReference>
<name>A0AAW1QFK4_9CHLO</name>
<evidence type="ECO:0000256" key="4">
    <source>
        <dbReference type="ARBA" id="ARBA00022786"/>
    </source>
</evidence>
<dbReference type="GO" id="GO:0030674">
    <property type="term" value="F:protein-macromolecule adaptor activity"/>
    <property type="evidence" value="ECO:0007669"/>
    <property type="project" value="TreeGrafter"/>
</dbReference>
<gene>
    <name evidence="8" type="ORF">WJX72_006352</name>
</gene>
<dbReference type="InterPro" id="IPR020472">
    <property type="entry name" value="WD40_PAC1"/>
</dbReference>
<evidence type="ECO:0000313" key="9">
    <source>
        <dbReference type="Proteomes" id="UP001489004"/>
    </source>
</evidence>
<dbReference type="Proteomes" id="UP001489004">
    <property type="component" value="Unassembled WGS sequence"/>
</dbReference>
<keyword evidence="9" id="KW-1185">Reference proteome</keyword>
<comment type="pathway">
    <text evidence="1">Protein modification; protein ubiquitination.</text>
</comment>
<dbReference type="EMBL" id="JALJOR010000003">
    <property type="protein sequence ID" value="KAK9820123.1"/>
    <property type="molecule type" value="Genomic_DNA"/>
</dbReference>
<dbReference type="PRINTS" id="PR00320">
    <property type="entry name" value="GPROTEINBRPT"/>
</dbReference>
<evidence type="ECO:0008006" key="10">
    <source>
        <dbReference type="Google" id="ProtNLM"/>
    </source>
</evidence>
<accession>A0AAW1QFK4</accession>
<keyword evidence="2 6" id="KW-0853">WD repeat</keyword>
<dbReference type="SMART" id="SM00320">
    <property type="entry name" value="WD40"/>
    <property type="match status" value="6"/>
</dbReference>
<dbReference type="GO" id="GO:0043161">
    <property type="term" value="P:proteasome-mediated ubiquitin-dependent protein catabolic process"/>
    <property type="evidence" value="ECO:0007669"/>
    <property type="project" value="TreeGrafter"/>
</dbReference>
<dbReference type="PANTHER" id="PTHR22852">
    <property type="entry name" value="LETHAL 2 DENTICLELESS PROTEIN RETINOIC ACID-REGULATED NUCLEAR MATRIX-ASSOCIATED PROTEIN"/>
    <property type="match status" value="1"/>
</dbReference>
<dbReference type="GO" id="GO:0005634">
    <property type="term" value="C:nucleus"/>
    <property type="evidence" value="ECO:0007669"/>
    <property type="project" value="TreeGrafter"/>
</dbReference>
<organism evidence="8 9">
    <name type="scientific">[Myrmecia] bisecta</name>
    <dbReference type="NCBI Taxonomy" id="41462"/>
    <lineage>
        <taxon>Eukaryota</taxon>
        <taxon>Viridiplantae</taxon>
        <taxon>Chlorophyta</taxon>
        <taxon>core chlorophytes</taxon>
        <taxon>Trebouxiophyceae</taxon>
        <taxon>Trebouxiales</taxon>
        <taxon>Trebouxiaceae</taxon>
        <taxon>Myrmecia</taxon>
    </lineage>
</organism>
<evidence type="ECO:0000256" key="6">
    <source>
        <dbReference type="PROSITE-ProRule" id="PRU00221"/>
    </source>
</evidence>
<keyword evidence="4" id="KW-0833">Ubl conjugation pathway</keyword>
<dbReference type="InterPro" id="IPR015943">
    <property type="entry name" value="WD40/YVTN_repeat-like_dom_sf"/>
</dbReference>
<evidence type="ECO:0000256" key="7">
    <source>
        <dbReference type="SAM" id="MobiDB-lite"/>
    </source>
</evidence>
<evidence type="ECO:0000256" key="3">
    <source>
        <dbReference type="ARBA" id="ARBA00022737"/>
    </source>
</evidence>
<evidence type="ECO:0000256" key="2">
    <source>
        <dbReference type="ARBA" id="ARBA00022574"/>
    </source>
</evidence>
<comment type="similarity">
    <text evidence="5">Belongs to the WD repeat cdt2 family.</text>
</comment>
<dbReference type="Gene3D" id="2.130.10.10">
    <property type="entry name" value="YVTN repeat-like/Quinoprotein amine dehydrogenase"/>
    <property type="match status" value="2"/>
</dbReference>
<protein>
    <recommendedName>
        <fullName evidence="10">Denticleless</fullName>
    </recommendedName>
</protein>